<feature type="compositionally biased region" description="Basic and acidic residues" evidence="1">
    <location>
        <begin position="1"/>
        <end position="23"/>
    </location>
</feature>
<proteinExistence type="predicted"/>
<accession>A0A137PI30</accession>
<feature type="compositionally biased region" description="Low complexity" evidence="1">
    <location>
        <begin position="114"/>
        <end position="126"/>
    </location>
</feature>
<dbReference type="EMBL" id="KQ964421">
    <property type="protein sequence ID" value="KXN74630.1"/>
    <property type="molecule type" value="Genomic_DNA"/>
</dbReference>
<evidence type="ECO:0000256" key="1">
    <source>
        <dbReference type="SAM" id="MobiDB-lite"/>
    </source>
</evidence>
<feature type="compositionally biased region" description="Polar residues" evidence="1">
    <location>
        <begin position="52"/>
        <end position="80"/>
    </location>
</feature>
<keyword evidence="3" id="KW-1185">Reference proteome</keyword>
<evidence type="ECO:0000313" key="2">
    <source>
        <dbReference type="EMBL" id="KXN74630.1"/>
    </source>
</evidence>
<dbReference type="Proteomes" id="UP000070444">
    <property type="component" value="Unassembled WGS sequence"/>
</dbReference>
<gene>
    <name evidence="2" type="ORF">CONCODRAFT_67296</name>
</gene>
<protein>
    <submittedName>
        <fullName evidence="2">Uncharacterized protein</fullName>
    </submittedName>
</protein>
<evidence type="ECO:0000313" key="3">
    <source>
        <dbReference type="Proteomes" id="UP000070444"/>
    </source>
</evidence>
<dbReference type="AlphaFoldDB" id="A0A137PI30"/>
<feature type="region of interest" description="Disordered" evidence="1">
    <location>
        <begin position="1"/>
        <end position="126"/>
    </location>
</feature>
<feature type="compositionally biased region" description="Basic residues" evidence="1">
    <location>
        <begin position="84"/>
        <end position="97"/>
    </location>
</feature>
<organism evidence="2 3">
    <name type="scientific">Conidiobolus coronatus (strain ATCC 28846 / CBS 209.66 / NRRL 28638)</name>
    <name type="common">Delacroixia coronata</name>
    <dbReference type="NCBI Taxonomy" id="796925"/>
    <lineage>
        <taxon>Eukaryota</taxon>
        <taxon>Fungi</taxon>
        <taxon>Fungi incertae sedis</taxon>
        <taxon>Zoopagomycota</taxon>
        <taxon>Entomophthoromycotina</taxon>
        <taxon>Entomophthoromycetes</taxon>
        <taxon>Entomophthorales</taxon>
        <taxon>Ancylistaceae</taxon>
        <taxon>Conidiobolus</taxon>
    </lineage>
</organism>
<sequence length="214" mass="24059">MVSPAVEKKFTILKRKSDPKDDESQPATSTVEDTSLKPLDPVSETKSDDNSKAQNSFSKSEQKRSTQQPEQIANKNSAEPQKTKKEKKDKKDKKEKKDKKDADKQAQSQLSDKNTPTAASTNTNSSVNLNTALSVSANTSSITSANTNTTQNKSEKSQLLERKKNISDKICDFVYSGKYLSQKEFLYLRREREDICDKLEKLGINPQNQEVITY</sequence>
<name>A0A137PI30_CONC2</name>
<reference evidence="2 3" key="1">
    <citation type="journal article" date="2015" name="Genome Biol. Evol.">
        <title>Phylogenomic analyses indicate that early fungi evolved digesting cell walls of algal ancestors of land plants.</title>
        <authorList>
            <person name="Chang Y."/>
            <person name="Wang S."/>
            <person name="Sekimoto S."/>
            <person name="Aerts A.L."/>
            <person name="Choi C."/>
            <person name="Clum A."/>
            <person name="LaButti K.M."/>
            <person name="Lindquist E.A."/>
            <person name="Yee Ngan C."/>
            <person name="Ohm R.A."/>
            <person name="Salamov A.A."/>
            <person name="Grigoriev I.V."/>
            <person name="Spatafora J.W."/>
            <person name="Berbee M.L."/>
        </authorList>
    </citation>
    <scope>NUCLEOTIDE SEQUENCE [LARGE SCALE GENOMIC DNA]</scope>
    <source>
        <strain evidence="2 3">NRRL 28638</strain>
    </source>
</reference>